<dbReference type="PANTHER" id="PTHR43649:SF11">
    <property type="entry name" value="ABC TRANSPORTER SUBSTRATE-BINDING PROTEIN YESO-RELATED"/>
    <property type="match status" value="1"/>
</dbReference>
<reference evidence="3 4" key="1">
    <citation type="submission" date="2016-12" db="EMBL/GenBank/DDBJ databases">
        <title>Candidatus Reconcilibacillus cellulovorans genome.</title>
        <authorList>
            <person name="Kolinko S."/>
            <person name="Wu Y.-W."/>
            <person name="Tachea F."/>
            <person name="Denzel E."/>
            <person name="Hiras J."/>
            <person name="Baecker N."/>
            <person name="Chan L.J."/>
            <person name="Eichorst S.A."/>
            <person name="Frey D."/>
            <person name="Adams P.D."/>
            <person name="Pray T."/>
            <person name="Tanjore D."/>
            <person name="Petzold C.J."/>
            <person name="Gladden J.M."/>
            <person name="Simmons B.A."/>
            <person name="Singer S.W."/>
        </authorList>
    </citation>
    <scope>NUCLEOTIDE SEQUENCE [LARGE SCALE GENOMIC DNA]</scope>
    <source>
        <strain evidence="3">JTherm</strain>
    </source>
</reference>
<dbReference type="InterPro" id="IPR050490">
    <property type="entry name" value="Bact_solute-bd_prot1"/>
</dbReference>
<dbReference type="EMBL" id="MOXJ01000010">
    <property type="protein sequence ID" value="PDO10733.1"/>
    <property type="molecule type" value="Genomic_DNA"/>
</dbReference>
<accession>A0A2A6E161</accession>
<name>A0A2A6E161_9BACL</name>
<dbReference type="Pfam" id="PF13416">
    <property type="entry name" value="SBP_bac_8"/>
    <property type="match status" value="1"/>
</dbReference>
<evidence type="ECO:0000256" key="1">
    <source>
        <dbReference type="SAM" id="MobiDB-lite"/>
    </source>
</evidence>
<evidence type="ECO:0000313" key="4">
    <source>
        <dbReference type="Proteomes" id="UP000243688"/>
    </source>
</evidence>
<feature type="compositionally biased region" description="Low complexity" evidence="1">
    <location>
        <begin position="28"/>
        <end position="45"/>
    </location>
</feature>
<gene>
    <name evidence="3" type="ORF">BLM47_05895</name>
</gene>
<feature type="signal peptide" evidence="2">
    <location>
        <begin position="1"/>
        <end position="22"/>
    </location>
</feature>
<sequence length="444" mass="49333">MRPKKWTVFLAVAALAIGAAGCGGGGKSDSSSSSGNASPSPSAQPSQPPQNITLRVAWWGGQPRHDYTLKVIEMYQQQNPHVKIEPEYASFDDYWKRLAPQAAANELPDVLQMDLMYIVQYGEKGQLEDLTPYLGSIIKTDDISENVINGGKVGDKLYGFNLGVNTLQVHYDPELLKQAGVTLDQNWTWDDYERIALEVKQKTGLYFDTSLRPEVFFGYFLRTKGKTLYSADGTSLGYDDDALFVEYFGRTARLAKAGASPLPDVTAQIKGLEDDLMVKKQAVSVWQWTNQFVGISKVANRPLEMHPLPGPNREKGLYLKPSMFFSISKNSKHKEEAARFINFFVNDIEANKLIKGDRGVPVSAKVKEALKPVLSPAEAKVFDFVAWAEKNSSPMDPPDPIGAAEVANLLKTYDEQLKFNKITPEEAARKFREQANAVLAKNKK</sequence>
<feature type="chain" id="PRO_5039134033" evidence="2">
    <location>
        <begin position="23"/>
        <end position="444"/>
    </location>
</feature>
<organism evidence="3 4">
    <name type="scientific">Candidatus Reconcilbacillus cellulovorans</name>
    <dbReference type="NCBI Taxonomy" id="1906605"/>
    <lineage>
        <taxon>Bacteria</taxon>
        <taxon>Bacillati</taxon>
        <taxon>Bacillota</taxon>
        <taxon>Bacilli</taxon>
        <taxon>Bacillales</taxon>
        <taxon>Paenibacillaceae</taxon>
        <taxon>Candidatus Reconcilbacillus</taxon>
    </lineage>
</organism>
<dbReference type="PROSITE" id="PS51257">
    <property type="entry name" value="PROKAR_LIPOPROTEIN"/>
    <property type="match status" value="1"/>
</dbReference>
<dbReference type="SUPFAM" id="SSF53850">
    <property type="entry name" value="Periplasmic binding protein-like II"/>
    <property type="match status" value="1"/>
</dbReference>
<dbReference type="Gene3D" id="3.40.190.10">
    <property type="entry name" value="Periplasmic binding protein-like II"/>
    <property type="match status" value="2"/>
</dbReference>
<keyword evidence="2" id="KW-0732">Signal</keyword>
<proteinExistence type="predicted"/>
<evidence type="ECO:0000256" key="2">
    <source>
        <dbReference type="SAM" id="SignalP"/>
    </source>
</evidence>
<dbReference type="PANTHER" id="PTHR43649">
    <property type="entry name" value="ARABINOSE-BINDING PROTEIN-RELATED"/>
    <property type="match status" value="1"/>
</dbReference>
<feature type="region of interest" description="Disordered" evidence="1">
    <location>
        <begin position="24"/>
        <end position="49"/>
    </location>
</feature>
<dbReference type="InterPro" id="IPR006059">
    <property type="entry name" value="SBP"/>
</dbReference>
<dbReference type="AlphaFoldDB" id="A0A2A6E161"/>
<comment type="caution">
    <text evidence="3">The sequence shown here is derived from an EMBL/GenBank/DDBJ whole genome shotgun (WGS) entry which is preliminary data.</text>
</comment>
<dbReference type="Proteomes" id="UP000243688">
    <property type="component" value="Unassembled WGS sequence"/>
</dbReference>
<protein>
    <submittedName>
        <fullName evidence="3">Sugar ABC transporter substrate-binding protein</fullName>
    </submittedName>
</protein>
<evidence type="ECO:0000313" key="3">
    <source>
        <dbReference type="EMBL" id="PDO10733.1"/>
    </source>
</evidence>